<accession>A0A679JD98</accession>
<evidence type="ECO:0000256" key="9">
    <source>
        <dbReference type="RuleBase" id="RU363032"/>
    </source>
</evidence>
<comment type="similarity">
    <text evidence="9">Belongs to the binding-protein-dependent transport system permease family.</text>
</comment>
<gene>
    <name evidence="11" type="primary">dppC</name>
    <name evidence="11" type="ORF">MBUL_03831</name>
</gene>
<evidence type="ECO:0000256" key="1">
    <source>
        <dbReference type="ARBA" id="ARBA00004651"/>
    </source>
</evidence>
<keyword evidence="8 9" id="KW-0472">Membrane</keyword>
<dbReference type="CDD" id="cd06261">
    <property type="entry name" value="TM_PBP2"/>
    <property type="match status" value="1"/>
</dbReference>
<dbReference type="InterPro" id="IPR025966">
    <property type="entry name" value="OppC_N"/>
</dbReference>
<dbReference type="PANTHER" id="PTHR43386">
    <property type="entry name" value="OLIGOPEPTIDE TRANSPORT SYSTEM PERMEASE PROTEIN APPC"/>
    <property type="match status" value="1"/>
</dbReference>
<evidence type="ECO:0000256" key="6">
    <source>
        <dbReference type="ARBA" id="ARBA00022927"/>
    </source>
</evidence>
<dbReference type="SUPFAM" id="SSF161098">
    <property type="entry name" value="MetI-like"/>
    <property type="match status" value="1"/>
</dbReference>
<keyword evidence="7 9" id="KW-1133">Transmembrane helix</keyword>
<dbReference type="InterPro" id="IPR000515">
    <property type="entry name" value="MetI-like"/>
</dbReference>
<dbReference type="InterPro" id="IPR050366">
    <property type="entry name" value="BP-dependent_transpt_permease"/>
</dbReference>
<comment type="subcellular location">
    <subcellularLocation>
        <location evidence="1 9">Cell membrane</location>
        <topology evidence="1 9">Multi-pass membrane protein</topology>
    </subcellularLocation>
</comment>
<evidence type="ECO:0000256" key="8">
    <source>
        <dbReference type="ARBA" id="ARBA00023136"/>
    </source>
</evidence>
<dbReference type="GO" id="GO:0005886">
    <property type="term" value="C:plasma membrane"/>
    <property type="evidence" value="ECO:0007669"/>
    <property type="project" value="UniProtKB-SubCell"/>
</dbReference>
<name>A0A679JD98_9HYPH</name>
<feature type="transmembrane region" description="Helical" evidence="9">
    <location>
        <begin position="285"/>
        <end position="307"/>
    </location>
</feature>
<feature type="transmembrane region" description="Helical" evidence="9">
    <location>
        <begin position="121"/>
        <end position="147"/>
    </location>
</feature>
<feature type="domain" description="ABC transmembrane type-1" evidence="10">
    <location>
        <begin position="119"/>
        <end position="308"/>
    </location>
</feature>
<dbReference type="PROSITE" id="PS50928">
    <property type="entry name" value="ABC_TM1"/>
    <property type="match status" value="1"/>
</dbReference>
<keyword evidence="2 9" id="KW-0813">Transport</keyword>
<keyword evidence="3" id="KW-1003">Cell membrane</keyword>
<organism evidence="11">
    <name type="scientific">Methylobacterium bullatum</name>
    <dbReference type="NCBI Taxonomy" id="570505"/>
    <lineage>
        <taxon>Bacteria</taxon>
        <taxon>Pseudomonadati</taxon>
        <taxon>Pseudomonadota</taxon>
        <taxon>Alphaproteobacteria</taxon>
        <taxon>Hyphomicrobiales</taxon>
        <taxon>Methylobacteriaceae</taxon>
        <taxon>Methylobacterium</taxon>
    </lineage>
</organism>
<sequence>MTLQPSSSPVAPALPSADLLVQAAPLPEANAPLPASRSPTALALRRGLHHGGFMIGAVILGGIVLAALAAPLIAPHDPYAQDVSRRLIPPIWNVKGTWDHVLGTDKLGRDYLSRLIYGSQISLLIGIAAACISGLIGTVLGICAGYFGGKVDAVVSYVVTTRLAMPVVLVALAMASLVGGSLKVVVLVLGLLLWDRFAVVTRAATRQIRDQDFVAAARAAGFSNARILFQEILPNIFNALIVVATLEMAHAILLEAALSFLGLGVQPPLPSWGLMIAEGKPYMFFQPWVITIPGVALLVLVLAINLLGDGLRDVTAPEGRR</sequence>
<keyword evidence="5" id="KW-0571">Peptide transport</keyword>
<dbReference type="AlphaFoldDB" id="A0A679JD98"/>
<dbReference type="EMBL" id="LR743504">
    <property type="protein sequence ID" value="CAA2106762.1"/>
    <property type="molecule type" value="Genomic_DNA"/>
</dbReference>
<feature type="transmembrane region" description="Helical" evidence="9">
    <location>
        <begin position="53"/>
        <end position="74"/>
    </location>
</feature>
<dbReference type="GO" id="GO:0015031">
    <property type="term" value="P:protein transport"/>
    <property type="evidence" value="ECO:0007669"/>
    <property type="project" value="UniProtKB-KW"/>
</dbReference>
<evidence type="ECO:0000259" key="10">
    <source>
        <dbReference type="PROSITE" id="PS50928"/>
    </source>
</evidence>
<dbReference type="GO" id="GO:0055085">
    <property type="term" value="P:transmembrane transport"/>
    <property type="evidence" value="ECO:0007669"/>
    <property type="project" value="InterPro"/>
</dbReference>
<evidence type="ECO:0000256" key="5">
    <source>
        <dbReference type="ARBA" id="ARBA00022856"/>
    </source>
</evidence>
<evidence type="ECO:0000256" key="2">
    <source>
        <dbReference type="ARBA" id="ARBA00022448"/>
    </source>
</evidence>
<feature type="transmembrane region" description="Helical" evidence="9">
    <location>
        <begin position="236"/>
        <end position="265"/>
    </location>
</feature>
<protein>
    <submittedName>
        <fullName evidence="11">Dipeptide transport system permease protein DppC</fullName>
    </submittedName>
</protein>
<keyword evidence="6" id="KW-0653">Protein transport</keyword>
<dbReference type="GO" id="GO:0015833">
    <property type="term" value="P:peptide transport"/>
    <property type="evidence" value="ECO:0007669"/>
    <property type="project" value="UniProtKB-KW"/>
</dbReference>
<keyword evidence="4 9" id="KW-0812">Transmembrane</keyword>
<dbReference type="InterPro" id="IPR035906">
    <property type="entry name" value="MetI-like_sf"/>
</dbReference>
<dbReference type="PANTHER" id="PTHR43386:SF1">
    <property type="entry name" value="D,D-DIPEPTIDE TRANSPORT SYSTEM PERMEASE PROTEIN DDPC-RELATED"/>
    <property type="match status" value="1"/>
</dbReference>
<evidence type="ECO:0000256" key="4">
    <source>
        <dbReference type="ARBA" id="ARBA00022692"/>
    </source>
</evidence>
<dbReference type="Pfam" id="PF12911">
    <property type="entry name" value="OppC_N"/>
    <property type="match status" value="1"/>
</dbReference>
<dbReference type="Gene3D" id="1.10.3720.10">
    <property type="entry name" value="MetI-like"/>
    <property type="match status" value="1"/>
</dbReference>
<evidence type="ECO:0000313" key="11">
    <source>
        <dbReference type="EMBL" id="CAA2106762.1"/>
    </source>
</evidence>
<dbReference type="Pfam" id="PF00528">
    <property type="entry name" value="BPD_transp_1"/>
    <property type="match status" value="1"/>
</dbReference>
<reference evidence="11" key="1">
    <citation type="submission" date="2019-12" db="EMBL/GenBank/DDBJ databases">
        <authorList>
            <person name="Cremers G."/>
        </authorList>
    </citation>
    <scope>NUCLEOTIDE SEQUENCE</scope>
    <source>
        <strain evidence="11">Mbul1</strain>
    </source>
</reference>
<proteinExistence type="inferred from homology"/>
<feature type="transmembrane region" description="Helical" evidence="9">
    <location>
        <begin position="167"/>
        <end position="194"/>
    </location>
</feature>
<evidence type="ECO:0000256" key="7">
    <source>
        <dbReference type="ARBA" id="ARBA00022989"/>
    </source>
</evidence>
<evidence type="ECO:0000256" key="3">
    <source>
        <dbReference type="ARBA" id="ARBA00022475"/>
    </source>
</evidence>